<reference evidence="2" key="1">
    <citation type="submission" date="2022-11" db="UniProtKB">
        <authorList>
            <consortium name="WormBaseParasite"/>
        </authorList>
    </citation>
    <scope>IDENTIFICATION</scope>
</reference>
<proteinExistence type="predicted"/>
<dbReference type="AlphaFoldDB" id="A0A914Y1W1"/>
<protein>
    <submittedName>
        <fullName evidence="2">Uncharacterized protein</fullName>
    </submittedName>
</protein>
<dbReference type="WBParaSite" id="PSU_v2.g13222.t1">
    <property type="protein sequence ID" value="PSU_v2.g13222.t1"/>
    <property type="gene ID" value="PSU_v2.g13222"/>
</dbReference>
<dbReference type="Proteomes" id="UP000887577">
    <property type="component" value="Unplaced"/>
</dbReference>
<keyword evidence="1" id="KW-1185">Reference proteome</keyword>
<name>A0A914Y1W1_9BILA</name>
<organism evidence="1 2">
    <name type="scientific">Panagrolaimus superbus</name>
    <dbReference type="NCBI Taxonomy" id="310955"/>
    <lineage>
        <taxon>Eukaryota</taxon>
        <taxon>Metazoa</taxon>
        <taxon>Ecdysozoa</taxon>
        <taxon>Nematoda</taxon>
        <taxon>Chromadorea</taxon>
        <taxon>Rhabditida</taxon>
        <taxon>Tylenchina</taxon>
        <taxon>Panagrolaimomorpha</taxon>
        <taxon>Panagrolaimoidea</taxon>
        <taxon>Panagrolaimidae</taxon>
        <taxon>Panagrolaimus</taxon>
    </lineage>
</organism>
<sequence length="96" mass="9487">MDIYEVVEAVASEVEAVPAPPVTNVVSVDPEPPVEVASVGPVTVELEASVDPGLGVEPVNGASVVPGLTVLLPGSAELPEDEVTSVDAVCAVVSGA</sequence>
<accession>A0A914Y1W1</accession>
<evidence type="ECO:0000313" key="1">
    <source>
        <dbReference type="Proteomes" id="UP000887577"/>
    </source>
</evidence>
<evidence type="ECO:0000313" key="2">
    <source>
        <dbReference type="WBParaSite" id="PSU_v2.g13222.t1"/>
    </source>
</evidence>